<organism evidence="7 8">
    <name type="scientific">Turicimonas muris</name>
    <dbReference type="NCBI Taxonomy" id="1796652"/>
    <lineage>
        <taxon>Bacteria</taxon>
        <taxon>Pseudomonadati</taxon>
        <taxon>Pseudomonadota</taxon>
        <taxon>Betaproteobacteria</taxon>
        <taxon>Burkholderiales</taxon>
        <taxon>Sutterellaceae</taxon>
        <taxon>Turicimonas</taxon>
    </lineage>
</organism>
<evidence type="ECO:0000256" key="5">
    <source>
        <dbReference type="PROSITE-ProRule" id="PRU10137"/>
    </source>
</evidence>
<dbReference type="InterPro" id="IPR051491">
    <property type="entry name" value="Recombinase/Transposase-rel"/>
</dbReference>
<dbReference type="InterPro" id="IPR006118">
    <property type="entry name" value="Recombinase_CS"/>
</dbReference>
<keyword evidence="8" id="KW-1185">Reference proteome</keyword>
<sequence length="204" mass="23106">MKRLDFSLLSVGELAAKLGVASATIRRWCRAGKLTETLRTVGNLRRFASCSFSHLIKKEERRSIGYARVSSHDQKSDLQSQIQRLKDSGCDEVISDLVSGLNCKKPGLKKLLEAIWGRTVSSLTLRHADRLLRFGKELVFYRCKQFNVSIQILDDPEGEAFETELVKDVITLMTVFSARLYGKRSWKNRRALEQTQSNSVPIGN</sequence>
<dbReference type="Pfam" id="PF12728">
    <property type="entry name" value="HTH_17"/>
    <property type="match status" value="1"/>
</dbReference>
<dbReference type="InterPro" id="IPR041718">
    <property type="entry name" value="IS607_transposase-like"/>
</dbReference>
<dbReference type="GO" id="GO:0000150">
    <property type="term" value="F:DNA strand exchange activity"/>
    <property type="evidence" value="ECO:0007669"/>
    <property type="project" value="InterPro"/>
</dbReference>
<dbReference type="NCBIfam" id="NF033518">
    <property type="entry name" value="transpos_IS607"/>
    <property type="match status" value="1"/>
</dbReference>
<feature type="domain" description="Resolvase/invertase-type recombinase catalytic" evidence="6">
    <location>
        <begin position="62"/>
        <end position="199"/>
    </location>
</feature>
<proteinExistence type="predicted"/>
<feature type="active site" description="O-(5'-phospho-DNA)-serine intermediate" evidence="4 5">
    <location>
        <position position="70"/>
    </location>
</feature>
<dbReference type="InterPro" id="IPR009061">
    <property type="entry name" value="DNA-bd_dom_put_sf"/>
</dbReference>
<dbReference type="InterPro" id="IPR041657">
    <property type="entry name" value="HTH_17"/>
</dbReference>
<evidence type="ECO:0000256" key="2">
    <source>
        <dbReference type="ARBA" id="ARBA00023125"/>
    </source>
</evidence>
<dbReference type="InterPro" id="IPR006119">
    <property type="entry name" value="Resolv_N"/>
</dbReference>
<keyword evidence="3" id="KW-0233">DNA recombination</keyword>
<keyword evidence="2" id="KW-0238">DNA-binding</keyword>
<evidence type="ECO:0000313" key="8">
    <source>
        <dbReference type="Proteomes" id="UP000214610"/>
    </source>
</evidence>
<dbReference type="EMBL" id="NHMP01000002">
    <property type="protein sequence ID" value="OXE50119.1"/>
    <property type="molecule type" value="Genomic_DNA"/>
</dbReference>
<dbReference type="AlphaFoldDB" id="A0A227KPQ6"/>
<dbReference type="SMART" id="SM00857">
    <property type="entry name" value="Resolvase"/>
    <property type="match status" value="1"/>
</dbReference>
<dbReference type="RefSeq" id="WP_066594770.1">
    <property type="nucleotide sequence ID" value="NZ_CAJTBZ010000014.1"/>
</dbReference>
<accession>A0A227KPQ6</accession>
<protein>
    <recommendedName>
        <fullName evidence="6">Resolvase/invertase-type recombinase catalytic domain-containing protein</fullName>
    </recommendedName>
</protein>
<evidence type="ECO:0000256" key="4">
    <source>
        <dbReference type="PIRSR" id="PIRSR606118-50"/>
    </source>
</evidence>
<keyword evidence="1" id="KW-0229">DNA integration</keyword>
<evidence type="ECO:0000256" key="3">
    <source>
        <dbReference type="ARBA" id="ARBA00023172"/>
    </source>
</evidence>
<dbReference type="InterPro" id="IPR036162">
    <property type="entry name" value="Resolvase-like_N_sf"/>
</dbReference>
<dbReference type="SUPFAM" id="SSF46955">
    <property type="entry name" value="Putative DNA-binding domain"/>
    <property type="match status" value="1"/>
</dbReference>
<dbReference type="SUPFAM" id="SSF53041">
    <property type="entry name" value="Resolvase-like"/>
    <property type="match status" value="1"/>
</dbReference>
<dbReference type="PROSITE" id="PS00397">
    <property type="entry name" value="RECOMBINASES_1"/>
    <property type="match status" value="1"/>
</dbReference>
<dbReference type="PANTHER" id="PTHR36172">
    <property type="match status" value="1"/>
</dbReference>
<dbReference type="Gene3D" id="1.10.287.2170">
    <property type="match status" value="1"/>
</dbReference>
<evidence type="ECO:0000259" key="6">
    <source>
        <dbReference type="PROSITE" id="PS51736"/>
    </source>
</evidence>
<reference evidence="8" key="1">
    <citation type="submission" date="2017-05" db="EMBL/GenBank/DDBJ databases">
        <title>Improved OligoMM genomes.</title>
        <authorList>
            <person name="Garzetti D."/>
        </authorList>
    </citation>
    <scope>NUCLEOTIDE SEQUENCE [LARGE SCALE GENOMIC DNA]</scope>
    <source>
        <strain evidence="8">YL45</strain>
    </source>
</reference>
<dbReference type="InterPro" id="IPR048046">
    <property type="entry name" value="Transpos_IS607"/>
</dbReference>
<dbReference type="GeneID" id="78362481"/>
<comment type="caution">
    <text evidence="7">The sequence shown here is derived from an EMBL/GenBank/DDBJ whole genome shotgun (WGS) entry which is preliminary data.</text>
</comment>
<dbReference type="PANTHER" id="PTHR36172:SF1">
    <property type="entry name" value="RESOLVASE-RELATED"/>
    <property type="match status" value="1"/>
</dbReference>
<dbReference type="CDD" id="cd03769">
    <property type="entry name" value="SR_IS607_transposase_like"/>
    <property type="match status" value="1"/>
</dbReference>
<dbReference type="PROSITE" id="PS51736">
    <property type="entry name" value="RECOMBINASES_3"/>
    <property type="match status" value="1"/>
</dbReference>
<dbReference type="Gene3D" id="1.10.1660.10">
    <property type="match status" value="1"/>
</dbReference>
<dbReference type="Pfam" id="PF00239">
    <property type="entry name" value="Resolvase"/>
    <property type="match status" value="1"/>
</dbReference>
<name>A0A227KPQ6_9BURK</name>
<dbReference type="GO" id="GO:0015074">
    <property type="term" value="P:DNA integration"/>
    <property type="evidence" value="ECO:0007669"/>
    <property type="project" value="UniProtKB-KW"/>
</dbReference>
<gene>
    <name evidence="7" type="ORF">ADH67_03685</name>
</gene>
<dbReference type="GO" id="GO:0003677">
    <property type="term" value="F:DNA binding"/>
    <property type="evidence" value="ECO:0007669"/>
    <property type="project" value="UniProtKB-KW"/>
</dbReference>
<dbReference type="Proteomes" id="UP000214610">
    <property type="component" value="Unassembled WGS sequence"/>
</dbReference>
<dbReference type="Gene3D" id="3.40.50.1390">
    <property type="entry name" value="Resolvase, N-terminal catalytic domain"/>
    <property type="match status" value="1"/>
</dbReference>
<evidence type="ECO:0000313" key="7">
    <source>
        <dbReference type="EMBL" id="OXE50119.1"/>
    </source>
</evidence>
<evidence type="ECO:0000256" key="1">
    <source>
        <dbReference type="ARBA" id="ARBA00022908"/>
    </source>
</evidence>